<dbReference type="KEGG" id="fcy:FRACYDRAFT_238813"/>
<feature type="compositionally biased region" description="Basic and acidic residues" evidence="1">
    <location>
        <begin position="85"/>
        <end position="94"/>
    </location>
</feature>
<protein>
    <submittedName>
        <fullName evidence="2">Uncharacterized protein</fullName>
    </submittedName>
</protein>
<organism evidence="2 3">
    <name type="scientific">Fragilariopsis cylindrus CCMP1102</name>
    <dbReference type="NCBI Taxonomy" id="635003"/>
    <lineage>
        <taxon>Eukaryota</taxon>
        <taxon>Sar</taxon>
        <taxon>Stramenopiles</taxon>
        <taxon>Ochrophyta</taxon>
        <taxon>Bacillariophyta</taxon>
        <taxon>Bacillariophyceae</taxon>
        <taxon>Bacillariophycidae</taxon>
        <taxon>Bacillariales</taxon>
        <taxon>Bacillariaceae</taxon>
        <taxon>Fragilariopsis</taxon>
    </lineage>
</organism>
<evidence type="ECO:0000256" key="1">
    <source>
        <dbReference type="SAM" id="MobiDB-lite"/>
    </source>
</evidence>
<sequence>MYNETPFQYACENLGYENVMEVVEETLVRYSDTPVNITEASLSAAIDDNIHLDCVYFLLRREPDVLQKLLSSTMAAVAAESSTRNYDDQGDDRNSSVLATRTLNSKKGRDYCETRKNFDIRTIND</sequence>
<dbReference type="EMBL" id="KV784358">
    <property type="protein sequence ID" value="OEU16225.1"/>
    <property type="molecule type" value="Genomic_DNA"/>
</dbReference>
<accession>A0A1E7FDV0</accession>
<name>A0A1E7FDV0_9STRA</name>
<dbReference type="InParanoid" id="A0A1E7FDV0"/>
<proteinExistence type="predicted"/>
<keyword evidence="3" id="KW-1185">Reference proteome</keyword>
<gene>
    <name evidence="2" type="ORF">FRACYDRAFT_238813</name>
</gene>
<evidence type="ECO:0000313" key="3">
    <source>
        <dbReference type="Proteomes" id="UP000095751"/>
    </source>
</evidence>
<reference evidence="2 3" key="1">
    <citation type="submission" date="2016-09" db="EMBL/GenBank/DDBJ databases">
        <title>Extensive genetic diversity and differential bi-allelic expression allows diatom success in the polar Southern Ocean.</title>
        <authorList>
            <consortium name="DOE Joint Genome Institute"/>
            <person name="Mock T."/>
            <person name="Otillar R.P."/>
            <person name="Strauss J."/>
            <person name="Dupont C."/>
            <person name="Frickenhaus S."/>
            <person name="Maumus F."/>
            <person name="Mcmullan M."/>
            <person name="Sanges R."/>
            <person name="Schmutz J."/>
            <person name="Toseland A."/>
            <person name="Valas R."/>
            <person name="Veluchamy A."/>
            <person name="Ward B.J."/>
            <person name="Allen A."/>
            <person name="Barry K."/>
            <person name="Falciatore A."/>
            <person name="Ferrante M."/>
            <person name="Fortunato A.E."/>
            <person name="Gloeckner G."/>
            <person name="Gruber A."/>
            <person name="Hipkin R."/>
            <person name="Janech M."/>
            <person name="Kroth P."/>
            <person name="Leese F."/>
            <person name="Lindquist E."/>
            <person name="Lyon B.R."/>
            <person name="Martin J."/>
            <person name="Mayer C."/>
            <person name="Parker M."/>
            <person name="Quesneville H."/>
            <person name="Raymond J."/>
            <person name="Uhlig C."/>
            <person name="Valentin K.U."/>
            <person name="Worden A.Z."/>
            <person name="Armbrust E.V."/>
            <person name="Bowler C."/>
            <person name="Green B."/>
            <person name="Moulton V."/>
            <person name="Van Oosterhout C."/>
            <person name="Grigoriev I."/>
        </authorList>
    </citation>
    <scope>NUCLEOTIDE SEQUENCE [LARGE SCALE GENOMIC DNA]</scope>
    <source>
        <strain evidence="2 3">CCMP1102</strain>
    </source>
</reference>
<dbReference type="AlphaFoldDB" id="A0A1E7FDV0"/>
<feature type="region of interest" description="Disordered" evidence="1">
    <location>
        <begin position="80"/>
        <end position="100"/>
    </location>
</feature>
<evidence type="ECO:0000313" key="2">
    <source>
        <dbReference type="EMBL" id="OEU16225.1"/>
    </source>
</evidence>
<dbReference type="Proteomes" id="UP000095751">
    <property type="component" value="Unassembled WGS sequence"/>
</dbReference>